<dbReference type="Proteomes" id="UP000177515">
    <property type="component" value="Chromosome 1"/>
</dbReference>
<organism evidence="1 2">
    <name type="scientific">Cupriavidus malaysiensis</name>
    <dbReference type="NCBI Taxonomy" id="367825"/>
    <lineage>
        <taxon>Bacteria</taxon>
        <taxon>Pseudomonadati</taxon>
        <taxon>Pseudomonadota</taxon>
        <taxon>Betaproteobacteria</taxon>
        <taxon>Burkholderiales</taxon>
        <taxon>Burkholderiaceae</taxon>
        <taxon>Cupriavidus</taxon>
    </lineage>
</organism>
<sequence length="299" mass="30775">MDSLKQAAQARRLLWLEHGGYAARLLAGGEAPWRDVAATLAWMRQAQGLLRSDVVTLPAGEVARALLAQAPGAPAASASSSLRQAMADKAARPAGPLRVWLADAALRDHVAALLAGLRAALPGTLIALAVPAPRQWLRLAAAAAGVAGEGQGEVDEADEDSLDAAASYSADFLRHFGASGIDAVLLQEDRPWPDADSAALCLELYQPVANVAAHYGWSYGLQLPEAIALPGGHLPGFVIAPAPLEGVLSGVAVPAGIWQGEPLPAAPAGAFDHATIPPAAEPESVLAALARLRERSGAW</sequence>
<reference evidence="1 2" key="1">
    <citation type="submission" date="2016-10" db="EMBL/GenBank/DDBJ databases">
        <title>Complete genome sequences of three Cupriavidus strains isolated from various Malaysian environments.</title>
        <authorList>
            <person name="Abdullah A.A.-A."/>
            <person name="Shafie N.A.H."/>
            <person name="Lau N.S."/>
        </authorList>
    </citation>
    <scope>NUCLEOTIDE SEQUENCE [LARGE SCALE GENOMIC DNA]</scope>
    <source>
        <strain evidence="1 2">USMAA1020</strain>
    </source>
</reference>
<accession>A0ABN4TEU1</accession>
<proteinExistence type="predicted"/>
<evidence type="ECO:0000313" key="1">
    <source>
        <dbReference type="EMBL" id="AOZ04659.1"/>
    </source>
</evidence>
<keyword evidence="2" id="KW-1185">Reference proteome</keyword>
<dbReference type="RefSeq" id="WP_071068483.1">
    <property type="nucleotide sequence ID" value="NZ_CP017754.1"/>
</dbReference>
<dbReference type="EMBL" id="CP017754">
    <property type="protein sequence ID" value="AOZ04659.1"/>
    <property type="molecule type" value="Genomic_DNA"/>
</dbReference>
<gene>
    <name evidence="1" type="ORF">BKK80_01480</name>
</gene>
<protein>
    <submittedName>
        <fullName evidence="1">Uncharacterized protein</fullName>
    </submittedName>
</protein>
<evidence type="ECO:0000313" key="2">
    <source>
        <dbReference type="Proteomes" id="UP000177515"/>
    </source>
</evidence>
<name>A0ABN4TEU1_9BURK</name>